<name>A0A0C9YQD6_9AGAM</name>
<evidence type="ECO:0000313" key="2">
    <source>
        <dbReference type="Proteomes" id="UP000054018"/>
    </source>
</evidence>
<dbReference type="InterPro" id="IPR027796">
    <property type="entry name" value="OTT_1508_deam-like"/>
</dbReference>
<dbReference type="OrthoDB" id="4851849at2759"/>
<dbReference type="STRING" id="765257.A0A0C9YQD6"/>
<accession>A0A0C9YQD6</accession>
<dbReference type="HOGENOM" id="CLU_028287_0_0_1"/>
<evidence type="ECO:0000313" key="1">
    <source>
        <dbReference type="EMBL" id="KIK15979.1"/>
    </source>
</evidence>
<gene>
    <name evidence="1" type="ORF">PISMIDRAFT_637647</name>
</gene>
<sequence>MLCYNQARLDCYADSLRESLKAFKAAGSLHNIPHYTSWPSRNAASGHESFCDDSSIGPYSDETHVAYMMFAQNCILKLDAILRTGDRATQRRSLAEHTYSIRHMKSVRMFINSHPKVSVVHGLLSDILFLGRLRSCYYAIVEAALNIPGFAHLSIIFVKNLPRRVCSATLPSLTDTMKLLDQTLNPTSVKNFIGERFSVISADRAFDKLQNTVSRHRLSTHAEVQLVLHIVGMMNINTVHKEVYPYVGCSKLSCFLCSTFLKSFDHHGIKFRTRGSHGKIYSLWSIPDMDGLRSDVVLALHSASNKTRKVLVGEMMKPIATIAHVAESTAAVTDDSPQPSWNRQYHKVLAAQREFDALHTKNLTKCVLRRVANRERQPCYT</sequence>
<dbReference type="Pfam" id="PF14441">
    <property type="entry name" value="OTT_1508_deam"/>
    <property type="match status" value="1"/>
</dbReference>
<dbReference type="AlphaFoldDB" id="A0A0C9YQD6"/>
<reference evidence="1 2" key="1">
    <citation type="submission" date="2014-04" db="EMBL/GenBank/DDBJ databases">
        <authorList>
            <consortium name="DOE Joint Genome Institute"/>
            <person name="Kuo A."/>
            <person name="Kohler A."/>
            <person name="Costa M.D."/>
            <person name="Nagy L.G."/>
            <person name="Floudas D."/>
            <person name="Copeland A."/>
            <person name="Barry K.W."/>
            <person name="Cichocki N."/>
            <person name="Veneault-Fourrey C."/>
            <person name="LaButti K."/>
            <person name="Lindquist E.A."/>
            <person name="Lipzen A."/>
            <person name="Lundell T."/>
            <person name="Morin E."/>
            <person name="Murat C."/>
            <person name="Sun H."/>
            <person name="Tunlid A."/>
            <person name="Henrissat B."/>
            <person name="Grigoriev I.V."/>
            <person name="Hibbett D.S."/>
            <person name="Martin F."/>
            <person name="Nordberg H.P."/>
            <person name="Cantor M.N."/>
            <person name="Hua S.X."/>
        </authorList>
    </citation>
    <scope>NUCLEOTIDE SEQUENCE [LARGE SCALE GENOMIC DNA]</scope>
    <source>
        <strain evidence="1 2">441</strain>
    </source>
</reference>
<reference evidence="2" key="2">
    <citation type="submission" date="2015-01" db="EMBL/GenBank/DDBJ databases">
        <title>Evolutionary Origins and Diversification of the Mycorrhizal Mutualists.</title>
        <authorList>
            <consortium name="DOE Joint Genome Institute"/>
            <consortium name="Mycorrhizal Genomics Consortium"/>
            <person name="Kohler A."/>
            <person name="Kuo A."/>
            <person name="Nagy L.G."/>
            <person name="Floudas D."/>
            <person name="Copeland A."/>
            <person name="Barry K.W."/>
            <person name="Cichocki N."/>
            <person name="Veneault-Fourrey C."/>
            <person name="LaButti K."/>
            <person name="Lindquist E.A."/>
            <person name="Lipzen A."/>
            <person name="Lundell T."/>
            <person name="Morin E."/>
            <person name="Murat C."/>
            <person name="Riley R."/>
            <person name="Ohm R."/>
            <person name="Sun H."/>
            <person name="Tunlid A."/>
            <person name="Henrissat B."/>
            <person name="Grigoriev I.V."/>
            <person name="Hibbett D.S."/>
            <person name="Martin F."/>
        </authorList>
    </citation>
    <scope>NUCLEOTIDE SEQUENCE [LARGE SCALE GENOMIC DNA]</scope>
    <source>
        <strain evidence="2">441</strain>
    </source>
</reference>
<protein>
    <submittedName>
        <fullName evidence="1">Uncharacterized protein</fullName>
    </submittedName>
</protein>
<keyword evidence="2" id="KW-1185">Reference proteome</keyword>
<dbReference type="Proteomes" id="UP000054018">
    <property type="component" value="Unassembled WGS sequence"/>
</dbReference>
<dbReference type="EMBL" id="KN833870">
    <property type="protein sequence ID" value="KIK15979.1"/>
    <property type="molecule type" value="Genomic_DNA"/>
</dbReference>
<organism evidence="1 2">
    <name type="scientific">Pisolithus microcarpus 441</name>
    <dbReference type="NCBI Taxonomy" id="765257"/>
    <lineage>
        <taxon>Eukaryota</taxon>
        <taxon>Fungi</taxon>
        <taxon>Dikarya</taxon>
        <taxon>Basidiomycota</taxon>
        <taxon>Agaricomycotina</taxon>
        <taxon>Agaricomycetes</taxon>
        <taxon>Agaricomycetidae</taxon>
        <taxon>Boletales</taxon>
        <taxon>Sclerodermatineae</taxon>
        <taxon>Pisolithaceae</taxon>
        <taxon>Pisolithus</taxon>
    </lineage>
</organism>
<proteinExistence type="predicted"/>